<feature type="compositionally biased region" description="Basic and acidic residues" evidence="1">
    <location>
        <begin position="210"/>
        <end position="220"/>
    </location>
</feature>
<organism evidence="2 3">
    <name type="scientific">Plantibacter flavus</name>
    <dbReference type="NCBI Taxonomy" id="150123"/>
    <lineage>
        <taxon>Bacteria</taxon>
        <taxon>Bacillati</taxon>
        <taxon>Actinomycetota</taxon>
        <taxon>Actinomycetes</taxon>
        <taxon>Micrococcales</taxon>
        <taxon>Microbacteriaceae</taxon>
        <taxon>Plantibacter</taxon>
    </lineage>
</organism>
<feature type="region of interest" description="Disordered" evidence="1">
    <location>
        <begin position="462"/>
        <end position="499"/>
    </location>
</feature>
<feature type="compositionally biased region" description="Basic and acidic residues" evidence="1">
    <location>
        <begin position="30"/>
        <end position="82"/>
    </location>
</feature>
<dbReference type="Proteomes" id="UP000266915">
    <property type="component" value="Unassembled WGS sequence"/>
</dbReference>
<feature type="region of interest" description="Disordered" evidence="1">
    <location>
        <begin position="1"/>
        <end position="220"/>
    </location>
</feature>
<dbReference type="EMBL" id="RKHL01000001">
    <property type="protein sequence ID" value="ROR82116.1"/>
    <property type="molecule type" value="Genomic_DNA"/>
</dbReference>
<keyword evidence="3" id="KW-1185">Reference proteome</keyword>
<proteinExistence type="predicted"/>
<accession>A0A3N2C3N1</accession>
<evidence type="ECO:0000313" key="2">
    <source>
        <dbReference type="EMBL" id="ROR82116.1"/>
    </source>
</evidence>
<feature type="compositionally biased region" description="Basic and acidic residues" evidence="1">
    <location>
        <begin position="148"/>
        <end position="203"/>
    </location>
</feature>
<name>A0A3N2C3N1_9MICO</name>
<evidence type="ECO:0000256" key="1">
    <source>
        <dbReference type="SAM" id="MobiDB-lite"/>
    </source>
</evidence>
<sequence>MSDQSADQPDKGERRPPRSSGDNRGNGGAARRDDRARGADRPQRSDAPRSDRPRTDRPQRSDRPARSGDRPSSGDRPQRSDRPAWQNDRPTSGDRPQRSDRPARSGDRPSSGDRPQRSDRPAWQKDRPASGERPQRSDRPAWQQDRPSSGDRPQRSDRPARSGDRPSSGDRPDRGNRTDRGHSSERGGRPDRGRDSGGRELWTRDGAPARGDRDAFRRERELTEEERIAFELKSIRPRHDDPEIPDDVTPQDLDKGARNELKTLSKENADGVAQHLAMAARLIDSDPALAHLHAMSAARRAGRIAMVRETLAITAYETGDYALALRELRTYRRISGKDDQLPLMVDSERGVGRPERALELGRSVDRSTLDVPVRVALAIAMSGARLDLGQTEDALLELQIPQLDPKRAFSYSPALFNAYAETLEVLGREEEAAVWHDRAMIASEALEQSAADDEGETMVVVEEFLGFDDEPESPTADAPEPDDQPGEEPTGESAADEKA</sequence>
<feature type="compositionally biased region" description="Acidic residues" evidence="1">
    <location>
        <begin position="479"/>
        <end position="490"/>
    </location>
</feature>
<feature type="compositionally biased region" description="Basic and acidic residues" evidence="1">
    <location>
        <begin position="91"/>
        <end position="139"/>
    </location>
</feature>
<reference evidence="2 3" key="1">
    <citation type="submission" date="2018-11" db="EMBL/GenBank/DDBJ databases">
        <title>Sequencing the genomes of 1000 actinobacteria strains.</title>
        <authorList>
            <person name="Klenk H.-P."/>
        </authorList>
    </citation>
    <scope>NUCLEOTIDE SEQUENCE [LARGE SCALE GENOMIC DNA]</scope>
    <source>
        <strain evidence="2 3">DSM 14012</strain>
    </source>
</reference>
<feature type="region of interest" description="Disordered" evidence="1">
    <location>
        <begin position="235"/>
        <end position="254"/>
    </location>
</feature>
<dbReference type="AlphaFoldDB" id="A0A3N2C3N1"/>
<protein>
    <recommendedName>
        <fullName evidence="4">Primosomal protein</fullName>
    </recommendedName>
</protein>
<evidence type="ECO:0008006" key="4">
    <source>
        <dbReference type="Google" id="ProtNLM"/>
    </source>
</evidence>
<comment type="caution">
    <text evidence="2">The sequence shown here is derived from an EMBL/GenBank/DDBJ whole genome shotgun (WGS) entry which is preliminary data.</text>
</comment>
<gene>
    <name evidence="2" type="ORF">EDD42_2200</name>
</gene>
<evidence type="ECO:0000313" key="3">
    <source>
        <dbReference type="Proteomes" id="UP000266915"/>
    </source>
</evidence>